<evidence type="ECO:0000256" key="1">
    <source>
        <dbReference type="ARBA" id="ARBA00004141"/>
    </source>
</evidence>
<keyword evidence="3 6" id="KW-0812">Transmembrane</keyword>
<comment type="caution">
    <text evidence="7">The sequence shown here is derived from an EMBL/GenBank/DDBJ whole genome shotgun (WGS) entry which is preliminary data.</text>
</comment>
<feature type="transmembrane region" description="Helical" evidence="6">
    <location>
        <begin position="90"/>
        <end position="110"/>
    </location>
</feature>
<organism evidence="7 8">
    <name type="scientific">Chaetoceros tenuissimus</name>
    <dbReference type="NCBI Taxonomy" id="426638"/>
    <lineage>
        <taxon>Eukaryota</taxon>
        <taxon>Sar</taxon>
        <taxon>Stramenopiles</taxon>
        <taxon>Ochrophyta</taxon>
        <taxon>Bacillariophyta</taxon>
        <taxon>Coscinodiscophyceae</taxon>
        <taxon>Chaetocerotophycidae</taxon>
        <taxon>Chaetocerotales</taxon>
        <taxon>Chaetocerotaceae</taxon>
        <taxon>Chaetoceros</taxon>
    </lineage>
</organism>
<evidence type="ECO:0000256" key="4">
    <source>
        <dbReference type="ARBA" id="ARBA00022989"/>
    </source>
</evidence>
<protein>
    <recommendedName>
        <fullName evidence="9">LMBR1-like membrane protein</fullName>
    </recommendedName>
</protein>
<name>A0AAD3D678_9STRA</name>
<feature type="transmembrane region" description="Helical" evidence="6">
    <location>
        <begin position="6"/>
        <end position="26"/>
    </location>
</feature>
<keyword evidence="5 6" id="KW-0472">Membrane</keyword>
<dbReference type="InterPro" id="IPR008075">
    <property type="entry name" value="LIMR"/>
</dbReference>
<proteinExistence type="inferred from homology"/>
<feature type="transmembrane region" description="Helical" evidence="6">
    <location>
        <begin position="224"/>
        <end position="250"/>
    </location>
</feature>
<dbReference type="GO" id="GO:0016020">
    <property type="term" value="C:membrane"/>
    <property type="evidence" value="ECO:0007669"/>
    <property type="project" value="UniProtKB-SubCell"/>
</dbReference>
<feature type="transmembrane region" description="Helical" evidence="6">
    <location>
        <begin position="436"/>
        <end position="459"/>
    </location>
</feature>
<feature type="transmembrane region" description="Helical" evidence="6">
    <location>
        <begin position="391"/>
        <end position="416"/>
    </location>
</feature>
<feature type="transmembrane region" description="Helical" evidence="6">
    <location>
        <begin position="493"/>
        <end position="511"/>
    </location>
</feature>
<accession>A0AAD3D678</accession>
<evidence type="ECO:0000313" key="7">
    <source>
        <dbReference type="EMBL" id="GFH58677.1"/>
    </source>
</evidence>
<dbReference type="AlphaFoldDB" id="A0AAD3D678"/>
<dbReference type="PANTHER" id="PTHR31652:SF0">
    <property type="entry name" value="LIMR FAMILY PROTEIN DDB_G0283707-RELATED"/>
    <property type="match status" value="1"/>
</dbReference>
<comment type="subcellular location">
    <subcellularLocation>
        <location evidence="1">Membrane</location>
        <topology evidence="1">Multi-pass membrane protein</topology>
    </subcellularLocation>
</comment>
<keyword evidence="4 6" id="KW-1133">Transmembrane helix</keyword>
<dbReference type="EMBL" id="BLLK01000062">
    <property type="protein sequence ID" value="GFH58677.1"/>
    <property type="molecule type" value="Genomic_DNA"/>
</dbReference>
<dbReference type="PANTHER" id="PTHR31652">
    <property type="entry name" value="LIMR FAMILY PROTEIN DDB_G0283707-RELATED"/>
    <property type="match status" value="1"/>
</dbReference>
<feature type="transmembrane region" description="Helical" evidence="6">
    <location>
        <begin position="137"/>
        <end position="156"/>
    </location>
</feature>
<comment type="similarity">
    <text evidence="2">Belongs to the LIMR family.</text>
</comment>
<dbReference type="InterPro" id="IPR006876">
    <property type="entry name" value="LMBR1-like_membr_prot"/>
</dbReference>
<evidence type="ECO:0008006" key="9">
    <source>
        <dbReference type="Google" id="ProtNLM"/>
    </source>
</evidence>
<dbReference type="Pfam" id="PF04791">
    <property type="entry name" value="LMBR1"/>
    <property type="match status" value="2"/>
</dbReference>
<reference evidence="7 8" key="1">
    <citation type="journal article" date="2021" name="Sci. Rep.">
        <title>The genome of the diatom Chaetoceros tenuissimus carries an ancient integrated fragment of an extant virus.</title>
        <authorList>
            <person name="Hongo Y."/>
            <person name="Kimura K."/>
            <person name="Takaki Y."/>
            <person name="Yoshida Y."/>
            <person name="Baba S."/>
            <person name="Kobayashi G."/>
            <person name="Nagasaki K."/>
            <person name="Hano T."/>
            <person name="Tomaru Y."/>
        </authorList>
    </citation>
    <scope>NUCLEOTIDE SEQUENCE [LARGE SCALE GENOMIC DNA]</scope>
    <source>
        <strain evidence="7 8">NIES-3715</strain>
    </source>
</reference>
<evidence type="ECO:0000256" key="3">
    <source>
        <dbReference type="ARBA" id="ARBA00022692"/>
    </source>
</evidence>
<feature type="transmembrane region" description="Helical" evidence="6">
    <location>
        <begin position="38"/>
        <end position="58"/>
    </location>
</feature>
<evidence type="ECO:0000313" key="8">
    <source>
        <dbReference type="Proteomes" id="UP001054902"/>
    </source>
</evidence>
<dbReference type="Proteomes" id="UP001054902">
    <property type="component" value="Unassembled WGS sequence"/>
</dbReference>
<evidence type="ECO:0000256" key="6">
    <source>
        <dbReference type="SAM" id="Phobius"/>
    </source>
</evidence>
<gene>
    <name evidence="7" type="ORF">CTEN210_15153</name>
</gene>
<keyword evidence="8" id="KW-1185">Reference proteome</keyword>
<dbReference type="PRINTS" id="PR01692">
    <property type="entry name" value="LIPOCALINIMR"/>
</dbReference>
<evidence type="ECO:0000256" key="2">
    <source>
        <dbReference type="ARBA" id="ARBA00010487"/>
    </source>
</evidence>
<feature type="transmembrane region" description="Helical" evidence="6">
    <location>
        <begin position="347"/>
        <end position="371"/>
    </location>
</feature>
<evidence type="ECO:0000256" key="5">
    <source>
        <dbReference type="ARBA" id="ARBA00023136"/>
    </source>
</evidence>
<sequence>MADWFLILATSITFLLLLVAAVYFLVYYQHPDDRNDAYFPKLTVILGLVLAGATVLLLPLDVANNEGYAGCDGYDTRLCGGLNMQLFWDIFYYAIPAFVFLFIPFMTFFYEADDGMLMAGTSIGAKPNNRFLEAIKYEFFVILIFGSLFVAGYLILGESEIPVTTFEQTVAAYKDVETTGSNGTFDLTMLPNMTDFSHQVNFHIEETISVAVSLPTFLSAFMAFIGWFIFAIFGGIGLAALPLDMILAFVRRPRRLDPSEFADAQVNIRNRTNELVNIGELLKVERDQRLNDMGGSRKMFSRFSGAGREERSAFLEFKKAVFLLETDVEEFLDSSANYENYNPLKPFFSLLGGIVAFVLSAVWIVQVAIYIAPPEPLHPLLNDYFQIFEGFFPLLGILSVALFSMYLLLCAVKGCFKFGFRFMLFEIHPMKPGKTYMSSFMFNVALVLLCSLPVVQFTVTAFPEYARYTNVVNIMGTQVQYIKFFSWFWVNKVFIYAILGVTGLTTLWLAFAPSDKPVKKKGLFARLKKNKT</sequence>